<dbReference type="Proteomes" id="UP001165960">
    <property type="component" value="Unassembled WGS sequence"/>
</dbReference>
<protein>
    <submittedName>
        <fullName evidence="1">Uncharacterized protein</fullName>
    </submittedName>
</protein>
<evidence type="ECO:0000313" key="2">
    <source>
        <dbReference type="Proteomes" id="UP001165960"/>
    </source>
</evidence>
<organism evidence="1 2">
    <name type="scientific">Entomophthora muscae</name>
    <dbReference type="NCBI Taxonomy" id="34485"/>
    <lineage>
        <taxon>Eukaryota</taxon>
        <taxon>Fungi</taxon>
        <taxon>Fungi incertae sedis</taxon>
        <taxon>Zoopagomycota</taxon>
        <taxon>Entomophthoromycotina</taxon>
        <taxon>Entomophthoromycetes</taxon>
        <taxon>Entomophthorales</taxon>
        <taxon>Entomophthoraceae</taxon>
        <taxon>Entomophthora</taxon>
    </lineage>
</organism>
<proteinExistence type="predicted"/>
<comment type="caution">
    <text evidence="1">The sequence shown here is derived from an EMBL/GenBank/DDBJ whole genome shotgun (WGS) entry which is preliminary data.</text>
</comment>
<accession>A0ACC2TFQ1</accession>
<dbReference type="EMBL" id="QTSX02002917">
    <property type="protein sequence ID" value="KAJ9073290.1"/>
    <property type="molecule type" value="Genomic_DNA"/>
</dbReference>
<keyword evidence="2" id="KW-1185">Reference proteome</keyword>
<evidence type="ECO:0000313" key="1">
    <source>
        <dbReference type="EMBL" id="KAJ9073290.1"/>
    </source>
</evidence>
<name>A0ACC2TFQ1_9FUNG</name>
<reference evidence="1" key="1">
    <citation type="submission" date="2022-04" db="EMBL/GenBank/DDBJ databases">
        <title>Genome of the entomopathogenic fungus Entomophthora muscae.</title>
        <authorList>
            <person name="Elya C."/>
            <person name="Lovett B.R."/>
            <person name="Lee E."/>
            <person name="Macias A.M."/>
            <person name="Hajek A.E."/>
            <person name="De Bivort B.L."/>
            <person name="Kasson M.T."/>
            <person name="De Fine Licht H.H."/>
            <person name="Stajich J.E."/>
        </authorList>
    </citation>
    <scope>NUCLEOTIDE SEQUENCE</scope>
    <source>
        <strain evidence="1">Berkeley</strain>
    </source>
</reference>
<gene>
    <name evidence="1" type="ORF">DSO57_1018006</name>
</gene>
<sequence>MLPPLESGTTESPSSDLDNPPPSEVSPSFLPSLHQITDSDAEVPPTWDCSLWLLTGALVVALDAYFPPLSHPVSFGRSLRAAIPVLHWMVSWWLVPSGWEPDFVSLAPLTGRSSLKATSLTSLMILWGPLLL</sequence>